<dbReference type="PANTHER" id="PTHR43080:SF2">
    <property type="entry name" value="CBS DOMAIN-CONTAINING PROTEIN"/>
    <property type="match status" value="1"/>
</dbReference>
<evidence type="ECO:0000256" key="1">
    <source>
        <dbReference type="ARBA" id="ARBA00023122"/>
    </source>
</evidence>
<keyword evidence="1 2" id="KW-0129">CBS domain</keyword>
<dbReference type="SUPFAM" id="SSF54631">
    <property type="entry name" value="CBS-domain pair"/>
    <property type="match status" value="1"/>
</dbReference>
<sequence>MPSRAIIKVIQNRNFLTSTPEKSVKAVATHMQAMHVGATLVISPIDGRLIGICTERDLAFKVLVAGLDPLTTPVEAIMTPNPTAIGPDKPFGHALHLMHEGGFRHMPVIAPDGRPIGVVSAADALGLEIFNFGSELSRREQITEIL</sequence>
<name>A0A935MSV1_9RHOO</name>
<comment type="caution">
    <text evidence="4">The sequence shown here is derived from an EMBL/GenBank/DDBJ whole genome shotgun (WGS) entry which is preliminary data.</text>
</comment>
<protein>
    <submittedName>
        <fullName evidence="4">CBS domain-containing protein</fullName>
    </submittedName>
</protein>
<feature type="domain" description="CBS" evidence="3">
    <location>
        <begin position="78"/>
        <end position="135"/>
    </location>
</feature>
<dbReference type="Proteomes" id="UP000739411">
    <property type="component" value="Unassembled WGS sequence"/>
</dbReference>
<organism evidence="4 5">
    <name type="scientific">Candidatus Dechloromonas phosphorivorans</name>
    <dbReference type="NCBI Taxonomy" id="2899244"/>
    <lineage>
        <taxon>Bacteria</taxon>
        <taxon>Pseudomonadati</taxon>
        <taxon>Pseudomonadota</taxon>
        <taxon>Betaproteobacteria</taxon>
        <taxon>Rhodocyclales</taxon>
        <taxon>Azonexaceae</taxon>
        <taxon>Dechloromonas</taxon>
    </lineage>
</organism>
<evidence type="ECO:0000313" key="5">
    <source>
        <dbReference type="Proteomes" id="UP000739411"/>
    </source>
</evidence>
<dbReference type="SMART" id="SM00116">
    <property type="entry name" value="CBS"/>
    <property type="match status" value="2"/>
</dbReference>
<evidence type="ECO:0000256" key="2">
    <source>
        <dbReference type="PROSITE-ProRule" id="PRU00703"/>
    </source>
</evidence>
<dbReference type="InterPro" id="IPR046342">
    <property type="entry name" value="CBS_dom_sf"/>
</dbReference>
<evidence type="ECO:0000313" key="4">
    <source>
        <dbReference type="EMBL" id="MBK7414964.1"/>
    </source>
</evidence>
<proteinExistence type="predicted"/>
<dbReference type="InterPro" id="IPR051257">
    <property type="entry name" value="Diverse_CBS-Domain"/>
</dbReference>
<dbReference type="Pfam" id="PF00571">
    <property type="entry name" value="CBS"/>
    <property type="match status" value="2"/>
</dbReference>
<reference evidence="4 5" key="1">
    <citation type="submission" date="2020-10" db="EMBL/GenBank/DDBJ databases">
        <title>Connecting structure to function with the recovery of over 1000 high-quality activated sludge metagenome-assembled genomes encoding full-length rRNA genes using long-read sequencing.</title>
        <authorList>
            <person name="Singleton C.M."/>
            <person name="Petriglieri F."/>
            <person name="Kristensen J.M."/>
            <person name="Kirkegaard R.H."/>
            <person name="Michaelsen T.Y."/>
            <person name="Andersen M.H."/>
            <person name="Karst S.M."/>
            <person name="Dueholm M.S."/>
            <person name="Nielsen P.H."/>
            <person name="Albertsen M."/>
        </authorList>
    </citation>
    <scope>NUCLEOTIDE SEQUENCE [LARGE SCALE GENOMIC DNA]</scope>
    <source>
        <strain evidence="4">EsbW_18-Q3-R4-48_BATAC.463</strain>
    </source>
</reference>
<dbReference type="PANTHER" id="PTHR43080">
    <property type="entry name" value="CBS DOMAIN-CONTAINING PROTEIN CBSX3, MITOCHONDRIAL"/>
    <property type="match status" value="1"/>
</dbReference>
<gene>
    <name evidence="4" type="ORF">IPJ38_07435</name>
</gene>
<dbReference type="Gene3D" id="3.10.580.10">
    <property type="entry name" value="CBS-domain"/>
    <property type="match status" value="1"/>
</dbReference>
<dbReference type="PROSITE" id="PS51371">
    <property type="entry name" value="CBS"/>
    <property type="match status" value="1"/>
</dbReference>
<accession>A0A935MSV1</accession>
<dbReference type="EMBL" id="JADJMS010000015">
    <property type="protein sequence ID" value="MBK7414964.1"/>
    <property type="molecule type" value="Genomic_DNA"/>
</dbReference>
<evidence type="ECO:0000259" key="3">
    <source>
        <dbReference type="PROSITE" id="PS51371"/>
    </source>
</evidence>
<dbReference type="AlphaFoldDB" id="A0A935MSV1"/>
<dbReference type="InterPro" id="IPR000644">
    <property type="entry name" value="CBS_dom"/>
</dbReference>